<sequence>MVTTVSDTNNSSNTATAAFSTVPRYRNDLQTPDDRFSLGRVGDQIARMALEVEPPFTFGVTGKWGAGKTSAMRRAFATLGGQPMRQERTLATYGEESNREEWEEFAWGNKKRQAELIEQGWPDQYFDHADGIFCVWFSPWQHQQEDNLLVPLIREIRVRFEAKLQDRLDAWKGLPERTKKDKEGKEAKKKAWTRCRSNALAAIERLGHAGDVARSLAIGGRFPAIADAHGAAETVQEWREGKTKEIDLPEPGDGQRFHLLFEDAVDQVLETFLDLSKKGASFKRNEDFGEILSPRIVIFIDDADRCEDAVIVRLLEAIRLYLASRRCVFVLGLDGNAMLDALTRYRPGRPIDHNREYLEKLFQATLAMPLPSTAQVRKAITEQLTVHGIPYPQRLAEDIERLLEPNPRKIKNFINGFCAVWTLHDAASWLKEEGGSKIENSGEYTVEQERERAVRRFLIFQYLRAYHSPVWRLLERQPWSLAILGAVIEGVSDAEPLPLPEEIDRGQQRLLWEFYFRAFSHVLVHPEGTDPSKEEGERIRQGKVSLEEAVEHFQERQDRKRSDEYLCLLFRTLVPSGYQLNGRYLYLDTDGAPQPILIDKP</sequence>
<dbReference type="PANTHER" id="PTHR22674">
    <property type="entry name" value="NTPASE, KAP FAMILY P-LOOP DOMAIN-CONTAINING 1"/>
    <property type="match status" value="1"/>
</dbReference>
<proteinExistence type="predicted"/>
<accession>A0A450XHQ3</accession>
<evidence type="ECO:0000259" key="1">
    <source>
        <dbReference type="Pfam" id="PF07693"/>
    </source>
</evidence>
<dbReference type="InterPro" id="IPR052754">
    <property type="entry name" value="NTPase_KAP_P-loop"/>
</dbReference>
<evidence type="ECO:0000313" key="2">
    <source>
        <dbReference type="EMBL" id="VFK28832.1"/>
    </source>
</evidence>
<organism evidence="2">
    <name type="scientific">Candidatus Kentrum sp. MB</name>
    <dbReference type="NCBI Taxonomy" id="2138164"/>
    <lineage>
        <taxon>Bacteria</taxon>
        <taxon>Pseudomonadati</taxon>
        <taxon>Pseudomonadota</taxon>
        <taxon>Gammaproteobacteria</taxon>
        <taxon>Candidatus Kentrum</taxon>
    </lineage>
</organism>
<dbReference type="Pfam" id="PF07693">
    <property type="entry name" value="KAP_NTPase"/>
    <property type="match status" value="1"/>
</dbReference>
<dbReference type="InterPro" id="IPR011646">
    <property type="entry name" value="KAP_P-loop"/>
</dbReference>
<protein>
    <submittedName>
        <fullName evidence="2">KAP family P-loop domain-containing protein</fullName>
    </submittedName>
</protein>
<dbReference type="SUPFAM" id="SSF52540">
    <property type="entry name" value="P-loop containing nucleoside triphosphate hydrolases"/>
    <property type="match status" value="1"/>
</dbReference>
<dbReference type="AlphaFoldDB" id="A0A450XHQ3"/>
<gene>
    <name evidence="2" type="ORF">BECKMB1821G_GA0114241_104212</name>
</gene>
<dbReference type="InterPro" id="IPR027417">
    <property type="entry name" value="P-loop_NTPase"/>
</dbReference>
<feature type="domain" description="KAP NTPase" evidence="1">
    <location>
        <begin position="51"/>
        <end position="417"/>
    </location>
</feature>
<name>A0A450XHQ3_9GAMM</name>
<reference evidence="2" key="1">
    <citation type="submission" date="2019-02" db="EMBL/GenBank/DDBJ databases">
        <authorList>
            <person name="Gruber-Vodicka R. H."/>
            <person name="Seah K. B. B."/>
        </authorList>
    </citation>
    <scope>NUCLEOTIDE SEQUENCE</scope>
    <source>
        <strain evidence="2">BECK_BZ197</strain>
    </source>
</reference>
<dbReference type="EMBL" id="CAADFO010000042">
    <property type="protein sequence ID" value="VFK28832.1"/>
    <property type="molecule type" value="Genomic_DNA"/>
</dbReference>
<dbReference type="PANTHER" id="PTHR22674:SF6">
    <property type="entry name" value="NTPASE KAP FAMILY P-LOOP DOMAIN-CONTAINING PROTEIN 1"/>
    <property type="match status" value="1"/>
</dbReference>